<dbReference type="EMBL" id="JI164802">
    <property type="protein sequence ID" value="ADY40573.1"/>
    <property type="molecule type" value="mRNA"/>
</dbReference>
<feature type="domain" description="ABC transmembrane type-1" evidence="13">
    <location>
        <begin position="67"/>
        <end position="373"/>
    </location>
</feature>
<dbReference type="GO" id="GO:0005743">
    <property type="term" value="C:mitochondrial inner membrane"/>
    <property type="evidence" value="ECO:0007669"/>
    <property type="project" value="TreeGrafter"/>
</dbReference>
<protein>
    <submittedName>
        <fullName evidence="14">Multidrug resistance protein 3</fullName>
    </submittedName>
</protein>
<dbReference type="GO" id="GO:0016887">
    <property type="term" value="F:ATP hydrolysis activity"/>
    <property type="evidence" value="ECO:0007669"/>
    <property type="project" value="InterPro"/>
</dbReference>
<evidence type="ECO:0000256" key="11">
    <source>
        <dbReference type="SAM" id="Phobius"/>
    </source>
</evidence>
<feature type="transmembrane region" description="Helical" evidence="11">
    <location>
        <begin position="230"/>
        <end position="253"/>
    </location>
</feature>
<feature type="transmembrane region" description="Helical" evidence="11">
    <location>
        <begin position="858"/>
        <end position="878"/>
    </location>
</feature>
<dbReference type="CDD" id="cd18578">
    <property type="entry name" value="ABC_6TM_Pgp_ABCB1_D2_like"/>
    <property type="match status" value="1"/>
</dbReference>
<keyword evidence="7 11" id="KW-1133">Transmembrane helix</keyword>
<keyword evidence="9" id="KW-0175">Coiled coil</keyword>
<sequence length="1299" mass="145831">MKRAQRVHPNGVDIALNNLDQHAHDNVRKVHQRSRPTGIKYFKEEFSSFVNIYRYAQPIDYILIACGTLLALGQGILNSISSVIFKQLTDSFAFAQRNIINNSAFTTILHEGSLLTDIQLNEFNSDAIGAINAYVGCGIGLLFVAFAANACWRIVCERQVHRIRIHYFNALIRQNSSWFNARDPDTSINELSNGINAIKEGIGDKMGILIAYIVNSISCLIIAFCYSWKITLVMIGFLPLLAGLVGLLAQFVTGTSREAMFEKNAVNTIVKEVLTGIRTVIAYNGQEEECDRHARKLEEAAGFGIRKAFLVASGTAIIYCLIFIAMAVTFWFGTVISSNGQITPGAVFATFWAVMGGMIAIGHAAKQVMPILTAKNSAMRIFEVIDHKPDINNVSWQFGTLDEVQGDIEFKRLRYHYTIGTHRRPLEVSLKVPAGQSVAIVGQRDSGASALIGLLLRLHNPDSGEISLDGVPLERLNASWLRHVIGIIPSEPVIFDGTIEQNLRLGNSDMTDDEMRVLCRNANAHNFILDLPEGYNTQIGEGGVKLSADQKLRIAIARVMAKNPAVLLIEESNAMLNEENDALVQEALQRARTGRTSITIARRPSAVRNINYILVIENGHIVEAGTDEELRELNGAYVDLVKGQEANECDRANDDEEDTDRKEPEDVAHFKRQLSMSQSQVLLKSARMKCRLARALMNMNSEEMELEELKEKADLQRFQPARFDEIIYFARKEWKVLIGALIATTLSGIIFPIFSIIYGSVFKSISQPSRTAMLDGARLDAIFFTILGIFAGAFTFAGCFLFGWTGESITARLRQQLFTHIIYQDGAYFDSPEHTTQKLIEHLSSDVPKIRVAIDQKLAYALQNISAIIVGVIIAFAYCAAVAPLGILIALILIGAQTVITFILKKRRAIDAQLANKPARLIIEAIEHHEAVRYLTQEQRFCDLFEYHMKEVYRHTIICALIESFAFSLQACFAYINFACLYRLGVALIATKRYQPFNIFQVVETLNCASMSLLTFNAYIPEYVRARFNAGLIFDMIRQRPQIDSSSEAGHRFDVFGNIAMERVYFAYPSNRANLVLRSVTLNFPQGRTIALTGPSGCGNCAPIDLIERFYDPMDGVLSFDGLDSREINMRYLRQQMALIECEPTLFSCTIKENITYGLRDISQQQVEQAAMLARVHDFIRTLPEGYETRVDDNRIRLPPVEKHKIAIARAIIRNPRILLIDNSTSTLEPEEEQEVQDVLSHVRRGRTCIMATQYSWNTQRCDWIVVMKGGRIIEHGSHDQLMKKQGLYARLTRQQTFD</sequence>
<evidence type="ECO:0000256" key="4">
    <source>
        <dbReference type="ARBA" id="ARBA00022692"/>
    </source>
</evidence>
<dbReference type="PROSITE" id="PS50929">
    <property type="entry name" value="ABC_TM1F"/>
    <property type="match status" value="2"/>
</dbReference>
<evidence type="ECO:0000259" key="13">
    <source>
        <dbReference type="PROSITE" id="PS50929"/>
    </source>
</evidence>
<dbReference type="SMART" id="SM00382">
    <property type="entry name" value="AAA"/>
    <property type="match status" value="2"/>
</dbReference>
<feature type="transmembrane region" description="Helical" evidence="11">
    <location>
        <begin position="206"/>
        <end position="224"/>
    </location>
</feature>
<dbReference type="SUPFAM" id="SSF90123">
    <property type="entry name" value="ABC transporter transmembrane region"/>
    <property type="match status" value="2"/>
</dbReference>
<dbReference type="CDD" id="cd18577">
    <property type="entry name" value="ABC_6TM_Pgp_ABCB1_D1_like"/>
    <property type="match status" value="1"/>
</dbReference>
<evidence type="ECO:0000256" key="2">
    <source>
        <dbReference type="ARBA" id="ARBA00007577"/>
    </source>
</evidence>
<dbReference type="Gene3D" id="1.20.1560.10">
    <property type="entry name" value="ABC transporter type 1, transmembrane domain"/>
    <property type="match status" value="1"/>
</dbReference>
<proteinExistence type="evidence at transcript level"/>
<dbReference type="GO" id="GO:0090374">
    <property type="term" value="P:oligopeptide export from mitochondrion"/>
    <property type="evidence" value="ECO:0007669"/>
    <property type="project" value="TreeGrafter"/>
</dbReference>
<evidence type="ECO:0000256" key="9">
    <source>
        <dbReference type="SAM" id="Coils"/>
    </source>
</evidence>
<organism evidence="14">
    <name type="scientific">Ascaris suum</name>
    <name type="common">Pig roundworm</name>
    <name type="synonym">Ascaris lumbricoides</name>
    <dbReference type="NCBI Taxonomy" id="6253"/>
    <lineage>
        <taxon>Eukaryota</taxon>
        <taxon>Metazoa</taxon>
        <taxon>Ecdysozoa</taxon>
        <taxon>Nematoda</taxon>
        <taxon>Chromadorea</taxon>
        <taxon>Rhabditida</taxon>
        <taxon>Spirurina</taxon>
        <taxon>Ascaridomorpha</taxon>
        <taxon>Ascaridoidea</taxon>
        <taxon>Ascarididae</taxon>
        <taxon>Ascaris</taxon>
    </lineage>
</organism>
<dbReference type="InterPro" id="IPR039421">
    <property type="entry name" value="Type_1_exporter"/>
</dbReference>
<feature type="transmembrane region" description="Helical" evidence="11">
    <location>
        <begin position="736"/>
        <end position="761"/>
    </location>
</feature>
<keyword evidence="4 11" id="KW-0812">Transmembrane</keyword>
<keyword evidence="3" id="KW-0813">Transport</keyword>
<keyword evidence="6" id="KW-0067">ATP-binding</keyword>
<evidence type="ECO:0000256" key="3">
    <source>
        <dbReference type="ARBA" id="ARBA00022448"/>
    </source>
</evidence>
<dbReference type="Pfam" id="PF00005">
    <property type="entry name" value="ABC_tran"/>
    <property type="match status" value="2"/>
</dbReference>
<dbReference type="GO" id="GO:0005524">
    <property type="term" value="F:ATP binding"/>
    <property type="evidence" value="ECO:0007669"/>
    <property type="project" value="UniProtKB-KW"/>
</dbReference>
<evidence type="ECO:0000313" key="14">
    <source>
        <dbReference type="EMBL" id="ADY40573.1"/>
    </source>
</evidence>
<dbReference type="InterPro" id="IPR036640">
    <property type="entry name" value="ABC1_TM_sf"/>
</dbReference>
<feature type="transmembrane region" description="Helical" evidence="11">
    <location>
        <begin position="308"/>
        <end position="333"/>
    </location>
</feature>
<feature type="domain" description="ABC transporter" evidence="12">
    <location>
        <begin position="1059"/>
        <end position="1295"/>
    </location>
</feature>
<evidence type="ECO:0000256" key="7">
    <source>
        <dbReference type="ARBA" id="ARBA00022989"/>
    </source>
</evidence>
<evidence type="ECO:0000259" key="12">
    <source>
        <dbReference type="PROSITE" id="PS50893"/>
    </source>
</evidence>
<evidence type="ECO:0000256" key="10">
    <source>
        <dbReference type="SAM" id="MobiDB-lite"/>
    </source>
</evidence>
<dbReference type="PANTHER" id="PTHR43394:SF27">
    <property type="entry name" value="ATP-DEPENDENT TRANSLOCASE ABCB1-LIKE"/>
    <property type="match status" value="1"/>
</dbReference>
<dbReference type="InterPro" id="IPR003593">
    <property type="entry name" value="AAA+_ATPase"/>
</dbReference>
<feature type="region of interest" description="Disordered" evidence="10">
    <location>
        <begin position="647"/>
        <end position="666"/>
    </location>
</feature>
<dbReference type="PANTHER" id="PTHR43394">
    <property type="entry name" value="ATP-DEPENDENT PERMEASE MDL1, MITOCHONDRIAL"/>
    <property type="match status" value="1"/>
</dbReference>
<dbReference type="PROSITE" id="PS50893">
    <property type="entry name" value="ABC_TRANSPORTER_2"/>
    <property type="match status" value="2"/>
</dbReference>
<feature type="domain" description="ABC transporter" evidence="12">
    <location>
        <begin position="408"/>
        <end position="643"/>
    </location>
</feature>
<name>F1KRR9_ASCSU</name>
<feature type="transmembrane region" description="Helical" evidence="11">
    <location>
        <begin position="61"/>
        <end position="85"/>
    </location>
</feature>
<dbReference type="FunFam" id="3.40.50.300:FF:000604">
    <property type="entry name" value="ABC transporter B family member 28"/>
    <property type="match status" value="2"/>
</dbReference>
<dbReference type="InterPro" id="IPR027417">
    <property type="entry name" value="P-loop_NTPase"/>
</dbReference>
<keyword evidence="8 11" id="KW-0472">Membrane</keyword>
<feature type="transmembrane region" description="Helical" evidence="11">
    <location>
        <begin position="884"/>
        <end position="904"/>
    </location>
</feature>
<feature type="transmembrane region" description="Helical" evidence="11">
    <location>
        <begin position="957"/>
        <end position="976"/>
    </location>
</feature>
<feature type="domain" description="ABC transmembrane type-1" evidence="13">
    <location>
        <begin position="738"/>
        <end position="1025"/>
    </location>
</feature>
<evidence type="ECO:0000256" key="8">
    <source>
        <dbReference type="ARBA" id="ARBA00023136"/>
    </source>
</evidence>
<evidence type="ECO:0000256" key="1">
    <source>
        <dbReference type="ARBA" id="ARBA00004141"/>
    </source>
</evidence>
<dbReference type="Gene3D" id="3.40.50.300">
    <property type="entry name" value="P-loop containing nucleotide triphosphate hydrolases"/>
    <property type="match status" value="2"/>
</dbReference>
<evidence type="ECO:0000256" key="6">
    <source>
        <dbReference type="ARBA" id="ARBA00022840"/>
    </source>
</evidence>
<dbReference type="SUPFAM" id="SSF52540">
    <property type="entry name" value="P-loop containing nucleoside triphosphate hydrolases"/>
    <property type="match status" value="2"/>
</dbReference>
<dbReference type="GO" id="GO:0015421">
    <property type="term" value="F:ABC-type oligopeptide transporter activity"/>
    <property type="evidence" value="ECO:0007669"/>
    <property type="project" value="TreeGrafter"/>
</dbReference>
<reference evidence="14" key="1">
    <citation type="journal article" date="2011" name="Genome Res.">
        <title>Deep small RNA sequencing from the nematode Ascaris reveals conservation, functional diversification, and novel developmental profiles.</title>
        <authorList>
            <person name="Wang J."/>
            <person name="Czech B."/>
            <person name="Crunk A."/>
            <person name="Wallace A."/>
            <person name="Mitreva M."/>
            <person name="Hannon G.J."/>
            <person name="Davis R.E."/>
        </authorList>
    </citation>
    <scope>NUCLEOTIDE SEQUENCE</scope>
</reference>
<feature type="transmembrane region" description="Helical" evidence="11">
    <location>
        <begin position="781"/>
        <end position="804"/>
    </location>
</feature>
<comment type="similarity">
    <text evidence="2">Belongs to the ABC transporter superfamily. ABCB family. Multidrug resistance exporter (TC 3.A.1.201) subfamily.</text>
</comment>
<dbReference type="InterPro" id="IPR003439">
    <property type="entry name" value="ABC_transporter-like_ATP-bd"/>
</dbReference>
<accession>F1KRR9</accession>
<comment type="subcellular location">
    <subcellularLocation>
        <location evidence="1">Membrane</location>
        <topology evidence="1">Multi-pass membrane protein</topology>
    </subcellularLocation>
</comment>
<feature type="transmembrane region" description="Helical" evidence="11">
    <location>
        <begin position="131"/>
        <end position="155"/>
    </location>
</feature>
<feature type="coiled-coil region" evidence="9">
    <location>
        <begin position="692"/>
        <end position="719"/>
    </location>
</feature>
<dbReference type="Pfam" id="PF00664">
    <property type="entry name" value="ABC_membrane"/>
    <property type="match status" value="2"/>
</dbReference>
<feature type="transmembrane region" description="Helical" evidence="11">
    <location>
        <begin position="345"/>
        <end position="365"/>
    </location>
</feature>
<keyword evidence="5" id="KW-0547">Nucleotide-binding</keyword>
<evidence type="ECO:0000256" key="5">
    <source>
        <dbReference type="ARBA" id="ARBA00022741"/>
    </source>
</evidence>
<dbReference type="InterPro" id="IPR011527">
    <property type="entry name" value="ABC1_TM_dom"/>
</dbReference>